<proteinExistence type="predicted"/>
<reference evidence="5" key="1">
    <citation type="submission" date="2023-03" db="EMBL/GenBank/DDBJ databases">
        <title>Massive genome expansion in bonnet fungi (Mycena s.s.) driven by repeated elements and novel gene families across ecological guilds.</title>
        <authorList>
            <consortium name="Lawrence Berkeley National Laboratory"/>
            <person name="Harder C.B."/>
            <person name="Miyauchi S."/>
            <person name="Viragh M."/>
            <person name="Kuo A."/>
            <person name="Thoen E."/>
            <person name="Andreopoulos B."/>
            <person name="Lu D."/>
            <person name="Skrede I."/>
            <person name="Drula E."/>
            <person name="Henrissat B."/>
            <person name="Morin E."/>
            <person name="Kohler A."/>
            <person name="Barry K."/>
            <person name="LaButti K."/>
            <person name="Morin E."/>
            <person name="Salamov A."/>
            <person name="Lipzen A."/>
            <person name="Mereny Z."/>
            <person name="Hegedus B."/>
            <person name="Baldrian P."/>
            <person name="Stursova M."/>
            <person name="Weitz H."/>
            <person name="Taylor A."/>
            <person name="Grigoriev I.V."/>
            <person name="Nagy L.G."/>
            <person name="Martin F."/>
            <person name="Kauserud H."/>
        </authorList>
    </citation>
    <scope>NUCLEOTIDE SEQUENCE</scope>
    <source>
        <strain evidence="5">9144</strain>
    </source>
</reference>
<evidence type="ECO:0000313" key="6">
    <source>
        <dbReference type="Proteomes" id="UP001219525"/>
    </source>
</evidence>
<keyword evidence="2" id="KW-0808">Transferase</keyword>
<dbReference type="Pfam" id="PF08100">
    <property type="entry name" value="Dimerisation"/>
    <property type="match status" value="1"/>
</dbReference>
<dbReference type="Gene3D" id="1.10.10.10">
    <property type="entry name" value="Winged helix-like DNA-binding domain superfamily/Winged helix DNA-binding domain"/>
    <property type="match status" value="1"/>
</dbReference>
<dbReference type="PANTHER" id="PTHR43712">
    <property type="entry name" value="PUTATIVE (AFU_ORTHOLOGUE AFUA_4G14580)-RELATED"/>
    <property type="match status" value="1"/>
</dbReference>
<protein>
    <recommendedName>
        <fullName evidence="4">O-methyltransferase dimerisation domain-containing protein</fullName>
    </recommendedName>
</protein>
<evidence type="ECO:0000256" key="2">
    <source>
        <dbReference type="ARBA" id="ARBA00022679"/>
    </source>
</evidence>
<dbReference type="SUPFAM" id="SSF46785">
    <property type="entry name" value="Winged helix' DNA-binding domain"/>
    <property type="match status" value="1"/>
</dbReference>
<dbReference type="AlphaFoldDB" id="A0AAD6VEI0"/>
<sequence length="196" mass="21000">MPISVLRLLSNLIAEAVDTIEGVYVRAGVDLPGLDEPYDPADPSEVLRSDPAVAAASLNLVAAAAQITAATRQPVMSALVNAHAFQISSCIRVASELNVVELLREAGPKGLHAKEIAAPSHADPGLMARILRLLASHHIFREVSPDVFANNRISSSLDKGKPSNWEDTTGNVGAVCKNPHHALHPSPFRTRFLLWK</sequence>
<dbReference type="EMBL" id="JARJCW010000027">
    <property type="protein sequence ID" value="KAJ7210705.1"/>
    <property type="molecule type" value="Genomic_DNA"/>
</dbReference>
<dbReference type="GO" id="GO:0032259">
    <property type="term" value="P:methylation"/>
    <property type="evidence" value="ECO:0007669"/>
    <property type="project" value="UniProtKB-KW"/>
</dbReference>
<keyword evidence="3" id="KW-0949">S-adenosyl-L-methionine</keyword>
<accession>A0AAD6VEI0</accession>
<dbReference type="InterPro" id="IPR036388">
    <property type="entry name" value="WH-like_DNA-bd_sf"/>
</dbReference>
<feature type="domain" description="O-methyltransferase dimerisation" evidence="4">
    <location>
        <begin position="82"/>
        <end position="157"/>
    </location>
</feature>
<dbReference type="InterPro" id="IPR036390">
    <property type="entry name" value="WH_DNA-bd_sf"/>
</dbReference>
<evidence type="ECO:0000313" key="5">
    <source>
        <dbReference type="EMBL" id="KAJ7210705.1"/>
    </source>
</evidence>
<name>A0AAD6VEI0_9AGAR</name>
<organism evidence="5 6">
    <name type="scientific">Mycena pura</name>
    <dbReference type="NCBI Taxonomy" id="153505"/>
    <lineage>
        <taxon>Eukaryota</taxon>
        <taxon>Fungi</taxon>
        <taxon>Dikarya</taxon>
        <taxon>Basidiomycota</taxon>
        <taxon>Agaricomycotina</taxon>
        <taxon>Agaricomycetes</taxon>
        <taxon>Agaricomycetidae</taxon>
        <taxon>Agaricales</taxon>
        <taxon>Marasmiineae</taxon>
        <taxon>Mycenaceae</taxon>
        <taxon>Mycena</taxon>
    </lineage>
</organism>
<gene>
    <name evidence="5" type="ORF">GGX14DRAFT_624776</name>
</gene>
<dbReference type="InterPro" id="IPR012967">
    <property type="entry name" value="COMT_dimerisation"/>
</dbReference>
<evidence type="ECO:0000256" key="3">
    <source>
        <dbReference type="ARBA" id="ARBA00022691"/>
    </source>
</evidence>
<dbReference type="GO" id="GO:0008168">
    <property type="term" value="F:methyltransferase activity"/>
    <property type="evidence" value="ECO:0007669"/>
    <property type="project" value="UniProtKB-KW"/>
</dbReference>
<dbReference type="Proteomes" id="UP001219525">
    <property type="component" value="Unassembled WGS sequence"/>
</dbReference>
<dbReference type="PANTHER" id="PTHR43712:SF2">
    <property type="entry name" value="O-METHYLTRANSFERASE CICE"/>
    <property type="match status" value="1"/>
</dbReference>
<keyword evidence="6" id="KW-1185">Reference proteome</keyword>
<comment type="caution">
    <text evidence="5">The sequence shown here is derived from an EMBL/GenBank/DDBJ whole genome shotgun (WGS) entry which is preliminary data.</text>
</comment>
<evidence type="ECO:0000259" key="4">
    <source>
        <dbReference type="Pfam" id="PF08100"/>
    </source>
</evidence>
<evidence type="ECO:0000256" key="1">
    <source>
        <dbReference type="ARBA" id="ARBA00022603"/>
    </source>
</evidence>
<dbReference type="GO" id="GO:0046983">
    <property type="term" value="F:protein dimerization activity"/>
    <property type="evidence" value="ECO:0007669"/>
    <property type="project" value="InterPro"/>
</dbReference>
<keyword evidence="1" id="KW-0489">Methyltransferase</keyword>